<keyword evidence="2" id="KW-1185">Reference proteome</keyword>
<name>A0A9P6D2A1_PLEER</name>
<accession>A0A9P6D2A1</accession>
<dbReference type="Proteomes" id="UP000807025">
    <property type="component" value="Unassembled WGS sequence"/>
</dbReference>
<dbReference type="AlphaFoldDB" id="A0A9P6D2A1"/>
<evidence type="ECO:0000313" key="1">
    <source>
        <dbReference type="EMBL" id="KAF9488347.1"/>
    </source>
</evidence>
<evidence type="ECO:0000313" key="2">
    <source>
        <dbReference type="Proteomes" id="UP000807025"/>
    </source>
</evidence>
<organism evidence="1 2">
    <name type="scientific">Pleurotus eryngii</name>
    <name type="common">Boletus of the steppes</name>
    <dbReference type="NCBI Taxonomy" id="5323"/>
    <lineage>
        <taxon>Eukaryota</taxon>
        <taxon>Fungi</taxon>
        <taxon>Dikarya</taxon>
        <taxon>Basidiomycota</taxon>
        <taxon>Agaricomycotina</taxon>
        <taxon>Agaricomycetes</taxon>
        <taxon>Agaricomycetidae</taxon>
        <taxon>Agaricales</taxon>
        <taxon>Pleurotineae</taxon>
        <taxon>Pleurotaceae</taxon>
        <taxon>Pleurotus</taxon>
    </lineage>
</organism>
<gene>
    <name evidence="1" type="ORF">BDN71DRAFT_1513123</name>
</gene>
<comment type="caution">
    <text evidence="1">The sequence shown here is derived from an EMBL/GenBank/DDBJ whole genome shotgun (WGS) entry which is preliminary data.</text>
</comment>
<dbReference type="EMBL" id="MU154717">
    <property type="protein sequence ID" value="KAF9488347.1"/>
    <property type="molecule type" value="Genomic_DNA"/>
</dbReference>
<dbReference type="OrthoDB" id="10435189at2759"/>
<reference evidence="1" key="1">
    <citation type="submission" date="2020-11" db="EMBL/GenBank/DDBJ databases">
        <authorList>
            <consortium name="DOE Joint Genome Institute"/>
            <person name="Ahrendt S."/>
            <person name="Riley R."/>
            <person name="Andreopoulos W."/>
            <person name="Labutti K."/>
            <person name="Pangilinan J."/>
            <person name="Ruiz-Duenas F.J."/>
            <person name="Barrasa J.M."/>
            <person name="Sanchez-Garcia M."/>
            <person name="Camarero S."/>
            <person name="Miyauchi S."/>
            <person name="Serrano A."/>
            <person name="Linde D."/>
            <person name="Babiker R."/>
            <person name="Drula E."/>
            <person name="Ayuso-Fernandez I."/>
            <person name="Pacheco R."/>
            <person name="Padilla G."/>
            <person name="Ferreira P."/>
            <person name="Barriuso J."/>
            <person name="Kellner H."/>
            <person name="Castanera R."/>
            <person name="Alfaro M."/>
            <person name="Ramirez L."/>
            <person name="Pisabarro A.G."/>
            <person name="Kuo A."/>
            <person name="Tritt A."/>
            <person name="Lipzen A."/>
            <person name="He G."/>
            <person name="Yan M."/>
            <person name="Ng V."/>
            <person name="Cullen D."/>
            <person name="Martin F."/>
            <person name="Rosso M.-N."/>
            <person name="Henrissat B."/>
            <person name="Hibbett D."/>
            <person name="Martinez A.T."/>
            <person name="Grigoriev I.V."/>
        </authorList>
    </citation>
    <scope>NUCLEOTIDE SEQUENCE</scope>
    <source>
        <strain evidence="1">ATCC 90797</strain>
    </source>
</reference>
<proteinExistence type="predicted"/>
<protein>
    <submittedName>
        <fullName evidence="1">Uncharacterized protein</fullName>
    </submittedName>
</protein>
<sequence>MASRPIGRTDTWRPTEGASNAAMMLRYLKGLVPPARIENLLSILRDIGIPTTKAEAAVAARNVARQCMRCELIYFEYENHPEACRVLHSLKCDKDTPFRINCAALCPRYAGAKGRHTTQHPPIQVVKVNALGFTHGNRDMDAGRKVGPVATLRVASKVAHNAVPKA</sequence>